<reference evidence="2 3" key="1">
    <citation type="submission" date="2017-11" db="EMBL/GenBank/DDBJ databases">
        <title>De-novo sequencing of pomegranate (Punica granatum L.) genome.</title>
        <authorList>
            <person name="Akparov Z."/>
            <person name="Amiraslanov A."/>
            <person name="Hajiyeva S."/>
            <person name="Abbasov M."/>
            <person name="Kaur K."/>
            <person name="Hamwieh A."/>
            <person name="Solovyev V."/>
            <person name="Salamov A."/>
            <person name="Braich B."/>
            <person name="Kosarev P."/>
            <person name="Mahmoud A."/>
            <person name="Hajiyev E."/>
            <person name="Babayeva S."/>
            <person name="Izzatullayeva V."/>
            <person name="Mammadov A."/>
            <person name="Mammadov A."/>
            <person name="Sharifova S."/>
            <person name="Ojaghi J."/>
            <person name="Eynullazada K."/>
            <person name="Bayramov B."/>
            <person name="Abdulazimova A."/>
            <person name="Shahmuradov I."/>
        </authorList>
    </citation>
    <scope>NUCLEOTIDE SEQUENCE [LARGE SCALE GENOMIC DNA]</scope>
    <source>
        <strain evidence="3">cv. AG2017</strain>
        <tissue evidence="2">Leaf</tissue>
    </source>
</reference>
<keyword evidence="1" id="KW-0732">Signal</keyword>
<evidence type="ECO:0000313" key="2">
    <source>
        <dbReference type="EMBL" id="PKI32050.1"/>
    </source>
</evidence>
<name>A0A2I0HKQ1_PUNGR</name>
<keyword evidence="3" id="KW-1185">Reference proteome</keyword>
<organism evidence="2 3">
    <name type="scientific">Punica granatum</name>
    <name type="common">Pomegranate</name>
    <dbReference type="NCBI Taxonomy" id="22663"/>
    <lineage>
        <taxon>Eukaryota</taxon>
        <taxon>Viridiplantae</taxon>
        <taxon>Streptophyta</taxon>
        <taxon>Embryophyta</taxon>
        <taxon>Tracheophyta</taxon>
        <taxon>Spermatophyta</taxon>
        <taxon>Magnoliopsida</taxon>
        <taxon>eudicotyledons</taxon>
        <taxon>Gunneridae</taxon>
        <taxon>Pentapetalae</taxon>
        <taxon>rosids</taxon>
        <taxon>malvids</taxon>
        <taxon>Myrtales</taxon>
        <taxon>Lythraceae</taxon>
        <taxon>Punica</taxon>
    </lineage>
</organism>
<protein>
    <submittedName>
        <fullName evidence="2">Uncharacterized protein</fullName>
    </submittedName>
</protein>
<feature type="signal peptide" evidence="1">
    <location>
        <begin position="1"/>
        <end position="24"/>
    </location>
</feature>
<dbReference type="AlphaFoldDB" id="A0A2I0HKQ1"/>
<sequence>MHYFKVAIFILVIVTRLFVKWRKGIESPNVLGRFDDLLDSILLIVRGSPNLSSLNLTYLGPIPGKYGPEAYTGLTPFFSSSYLCLLDSGIFLKVGWGLAYFDFLPGIEGPEGEDGVSADLKVALKEGWAAAGSSIWAILVTESKQCWRRMPSLISC</sequence>
<dbReference type="Proteomes" id="UP000233551">
    <property type="component" value="Unassembled WGS sequence"/>
</dbReference>
<feature type="chain" id="PRO_5014125148" evidence="1">
    <location>
        <begin position="25"/>
        <end position="156"/>
    </location>
</feature>
<accession>A0A2I0HKQ1</accession>
<comment type="caution">
    <text evidence="2">The sequence shown here is derived from an EMBL/GenBank/DDBJ whole genome shotgun (WGS) entry which is preliminary data.</text>
</comment>
<proteinExistence type="predicted"/>
<evidence type="ECO:0000313" key="3">
    <source>
        <dbReference type="Proteomes" id="UP000233551"/>
    </source>
</evidence>
<dbReference type="EMBL" id="PGOL01008075">
    <property type="protein sequence ID" value="PKI32050.1"/>
    <property type="molecule type" value="Genomic_DNA"/>
</dbReference>
<evidence type="ECO:0000256" key="1">
    <source>
        <dbReference type="SAM" id="SignalP"/>
    </source>
</evidence>
<gene>
    <name evidence="2" type="ORF">CRG98_047559</name>
</gene>